<evidence type="ECO:0000256" key="1">
    <source>
        <dbReference type="SAM" id="MobiDB-lite"/>
    </source>
</evidence>
<dbReference type="PROSITE" id="PS51723">
    <property type="entry name" value="PEPTIDASE_M60"/>
    <property type="match status" value="1"/>
</dbReference>
<accession>A0A1W1C468</accession>
<dbReference type="SMART" id="SM01276">
    <property type="entry name" value="M60-like"/>
    <property type="match status" value="1"/>
</dbReference>
<protein>
    <submittedName>
        <fullName evidence="3">Accessory colonization factor AcfD</fullName>
    </submittedName>
</protein>
<organism evidence="3">
    <name type="scientific">hydrothermal vent metagenome</name>
    <dbReference type="NCBI Taxonomy" id="652676"/>
    <lineage>
        <taxon>unclassified sequences</taxon>
        <taxon>metagenomes</taxon>
        <taxon>ecological metagenomes</taxon>
    </lineage>
</organism>
<dbReference type="Pfam" id="PF13402">
    <property type="entry name" value="Peptidase_M60"/>
    <property type="match status" value="1"/>
</dbReference>
<dbReference type="InterPro" id="IPR035423">
    <property type="entry name" value="M60-like_N"/>
</dbReference>
<name>A0A1W1C468_9ZZZZ</name>
<dbReference type="Gene3D" id="2.60.120.1250">
    <property type="entry name" value="Peptidase M60, enhancin-like domain 1"/>
    <property type="match status" value="1"/>
</dbReference>
<dbReference type="EMBL" id="FPHE01000097">
    <property type="protein sequence ID" value="SFV60517.1"/>
    <property type="molecule type" value="Genomic_DNA"/>
</dbReference>
<feature type="domain" description="Peptidase M60" evidence="2">
    <location>
        <begin position="633"/>
        <end position="943"/>
    </location>
</feature>
<evidence type="ECO:0000259" key="2">
    <source>
        <dbReference type="PROSITE" id="PS51723"/>
    </source>
</evidence>
<sequence length="1074" mass="120229">MKKSIIKLSIVTILVNTALYGAIDNSVDINMSELKSASIASDVDTQLEKIYNGVREFHIFKPMYTRWSGTDTYTTLVTGQNGFPVFSPRSDKDPKYTDYPIDYTTHTISRYRPVRPPESVKSYYTDNHIAFGDANTSTYNAPIVSAGIIGKGRVLVMGSHLYGSILVNPRNYSDNFRNNNHEIVDSIDMENFFHNVMAWLTEQNPNENLRYSKTGSSIPILSNKERTMFWAIGGWSYETDSAPFKLHDNFNITSGENPKLIPTWKEAKANGLLDPSIYPLVIMEDFRRVSSWTHYYKSTQRKTQLDEVDMLVDYVRAGGGLLIMDSPSFAEEEGVRKTASNEIMKKAGITTYFANNKADVKLLPNKTEVGGVHQFDMCLVDYIGHTDLQRRLGMDDYSNVPTTLEGLKSLLDSEGKISYLEEVLKRRERKIFKEGNSTTELTQTNCGTVEVELSDGTKSPVQTTLVKGDGIVQDGGNYDKYAKYPVDLNFVQAQGDVGGSMNTLLAHELNKKKLSEVDLNREYTNMSALLLNDAVFTGDKFKSLNDLLNEYKAGGRFVNANGEFYPGFSFSKKETLDFRRKPVTRIMVERAFYDKTLKYDPSEFPGQTVSTGGAESAKIYLKRNTSYQKWYAGNMQSTGLYAPAHQDVTITLPDGLDATKMQLQIGVGDNVGGIFRHEINLKRPPRYVKKYKFTSGNTLTVQHPYGGLIFLKSFDNSVAEDAEATISFTGVQKGIRFILGETTEAEWENMKSNPAPKAELESKHHIITVPRANMASLSFAEVTQIAKNYDQEAINAYDFYGYDRNCTLPYTEHTPPSCSNDKKLAHKNREVFDPHISVGAGHSGYPVMVMNWKPSKTTFPQDPTNSFLLWHEMGHNMVESWLTIPGSTEVANNVMAGHQQKRFNRTQKSIANVATVLAKEQPWADGGNAGRLMMFNQLPRWIDANYLTEFKAKNSKYYEDNGSVKAEYPFLDGDGLDVYKILHREARDRATENDKYDVCMKQSGKTKTDMLAICTSAILEVDTKSWLSAWKAGVVGIGAVDGVNIYDSEGGLSDDLDTGVTTSPSPSIEGFSGN</sequence>
<dbReference type="Gene3D" id="3.40.390.80">
    <property type="entry name" value="Peptidase M60, enhancin-like domain 2"/>
    <property type="match status" value="1"/>
</dbReference>
<dbReference type="InterPro" id="IPR042279">
    <property type="entry name" value="Pep_M60_3"/>
</dbReference>
<dbReference type="InterPro" id="IPR051244">
    <property type="entry name" value="TCAF"/>
</dbReference>
<proteinExistence type="predicted"/>
<dbReference type="PANTHER" id="PTHR15730">
    <property type="entry name" value="EXPERIMENTAL AUTOIMMUNE PROSTATITIS ANTIGEN 2-RELATED"/>
    <property type="match status" value="1"/>
</dbReference>
<reference evidence="3" key="1">
    <citation type="submission" date="2016-10" db="EMBL/GenBank/DDBJ databases">
        <authorList>
            <person name="de Groot N.N."/>
        </authorList>
    </citation>
    <scope>NUCLEOTIDE SEQUENCE</scope>
</reference>
<dbReference type="Pfam" id="PF17291">
    <property type="entry name" value="M60-like_N"/>
    <property type="match status" value="1"/>
</dbReference>
<feature type="region of interest" description="Disordered" evidence="1">
    <location>
        <begin position="1054"/>
        <end position="1074"/>
    </location>
</feature>
<evidence type="ECO:0000313" key="3">
    <source>
        <dbReference type="EMBL" id="SFV60517.1"/>
    </source>
</evidence>
<dbReference type="PANTHER" id="PTHR15730:SF5">
    <property type="entry name" value="SI:CH211-210B2.2-RELATED"/>
    <property type="match status" value="1"/>
</dbReference>
<dbReference type="Gene3D" id="1.10.390.30">
    <property type="entry name" value="Peptidase M60, enhancin-like domain 3"/>
    <property type="match status" value="1"/>
</dbReference>
<dbReference type="InterPro" id="IPR025385">
    <property type="entry name" value="DUF4092"/>
</dbReference>
<dbReference type="Pfam" id="PF13322">
    <property type="entry name" value="DUF4092"/>
    <property type="match status" value="1"/>
</dbReference>
<gene>
    <name evidence="3" type="ORF">MNB_SV-12-1598</name>
</gene>
<dbReference type="InterPro" id="IPR031161">
    <property type="entry name" value="Peptidase_M60_dom"/>
</dbReference>
<dbReference type="AlphaFoldDB" id="A0A1W1C468"/>